<evidence type="ECO:0000313" key="9">
    <source>
        <dbReference type="Proteomes" id="UP000037088"/>
    </source>
</evidence>
<protein>
    <recommendedName>
        <fullName evidence="5">Fimbrial-type adhesion domain-containing protein</fullName>
    </recommendedName>
</protein>
<proteinExistence type="predicted"/>
<comment type="caution">
    <text evidence="7">The sequence shown here is derived from an EMBL/GenBank/DDBJ whole genome shotgun (WGS) entry which is preliminary data.</text>
</comment>
<comment type="subcellular location">
    <subcellularLocation>
        <location evidence="1">Fimbrium</location>
    </subcellularLocation>
</comment>
<dbReference type="AlphaFoldDB" id="A0A0L7TCB3"/>
<dbReference type="GO" id="GO:0009289">
    <property type="term" value="C:pilus"/>
    <property type="evidence" value="ECO:0007669"/>
    <property type="project" value="UniProtKB-SubCell"/>
</dbReference>
<evidence type="ECO:0000256" key="4">
    <source>
        <dbReference type="SAM" id="SignalP"/>
    </source>
</evidence>
<dbReference type="SUPFAM" id="SSF49401">
    <property type="entry name" value="Bacterial adhesins"/>
    <property type="match status" value="1"/>
</dbReference>
<dbReference type="PANTHER" id="PTHR33420:SF31">
    <property type="entry name" value="TYPE 1 FIMBRIN D-MANNOSE SPECIFIC ADHESIN"/>
    <property type="match status" value="1"/>
</dbReference>
<evidence type="ECO:0000259" key="5">
    <source>
        <dbReference type="Pfam" id="PF00419"/>
    </source>
</evidence>
<keyword evidence="3" id="KW-0281">Fimbrium</keyword>
<dbReference type="RefSeq" id="WP_052900020.1">
    <property type="nucleotide sequence ID" value="NZ_JRXE01000018.1"/>
</dbReference>
<dbReference type="Pfam" id="PF00419">
    <property type="entry name" value="Fimbrial"/>
    <property type="match status" value="1"/>
</dbReference>
<feature type="signal peptide" evidence="4">
    <location>
        <begin position="1"/>
        <end position="22"/>
    </location>
</feature>
<dbReference type="OrthoDB" id="8582771at2"/>
<keyword evidence="9" id="KW-1185">Reference proteome</keyword>
<dbReference type="InterPro" id="IPR050263">
    <property type="entry name" value="Bact_Fimbrial_Adh_Pro"/>
</dbReference>
<accession>A0A0L7TCB3</accession>
<dbReference type="STRING" id="1560201.NG42_13695"/>
<gene>
    <name evidence="6" type="ORF">NG42_13695</name>
    <name evidence="7" type="ORF">NG43_12535</name>
</gene>
<sequence length="343" mass="37065">MLSIAKILSGLLLMAISAQAYAGACSPAGGVKRYEFVYTPSLTSPDDNRPGLTLPPHDWSATGGEYSMHCLCNSGTYYDVYYTAKSTLPEGSPGYYIVLDQYLEAATEIYVKGGLLAYKAVPFTNLSNQYSQAPGAVPLRCNSDVTGFETGSRGTITLRFLKAFVGIRDIPLVELARIYAATDNQVPENNSALVSVVTMRGRVTVVQGCDLQGNQLNVDFGSLHASKFNQQGQKPDGFTPRSYSLTFNCNNIDNGATLELYFEARNDSSYPNAIATNNSNIGVVIENEQGAIIKPNQDRMPINFDYQSQVASTTIKTYPVSTTGVTPATGPFNAMATLKIDIQ</sequence>
<dbReference type="Gene3D" id="2.60.40.1090">
    <property type="entry name" value="Fimbrial-type adhesion domain"/>
    <property type="match status" value="1"/>
</dbReference>
<dbReference type="GO" id="GO:0043709">
    <property type="term" value="P:cell adhesion involved in single-species biofilm formation"/>
    <property type="evidence" value="ECO:0007669"/>
    <property type="project" value="TreeGrafter"/>
</dbReference>
<dbReference type="Proteomes" id="UP000037088">
    <property type="component" value="Unassembled WGS sequence"/>
</dbReference>
<dbReference type="InterPro" id="IPR000259">
    <property type="entry name" value="Adhesion_dom_fimbrial"/>
</dbReference>
<feature type="chain" id="PRO_5010427092" description="Fimbrial-type adhesion domain-containing protein" evidence="4">
    <location>
        <begin position="23"/>
        <end position="343"/>
    </location>
</feature>
<name>A0A0L7TCB3_9GAMM</name>
<dbReference type="Proteomes" id="UP000036851">
    <property type="component" value="Unassembled WGS sequence"/>
</dbReference>
<organism evidence="7 8">
    <name type="scientific">Winslowiella iniecta</name>
    <dbReference type="NCBI Taxonomy" id="1560201"/>
    <lineage>
        <taxon>Bacteria</taxon>
        <taxon>Pseudomonadati</taxon>
        <taxon>Pseudomonadota</taxon>
        <taxon>Gammaproteobacteria</taxon>
        <taxon>Enterobacterales</taxon>
        <taxon>Erwiniaceae</taxon>
        <taxon>Winslowiella</taxon>
    </lineage>
</organism>
<evidence type="ECO:0000256" key="2">
    <source>
        <dbReference type="ARBA" id="ARBA00022729"/>
    </source>
</evidence>
<dbReference type="EMBL" id="JRXE01000018">
    <property type="protein sequence ID" value="KOC89160.1"/>
    <property type="molecule type" value="Genomic_DNA"/>
</dbReference>
<evidence type="ECO:0000313" key="7">
    <source>
        <dbReference type="EMBL" id="KOC93003.1"/>
    </source>
</evidence>
<dbReference type="PANTHER" id="PTHR33420">
    <property type="entry name" value="FIMBRIAL SUBUNIT ELFA-RELATED"/>
    <property type="match status" value="1"/>
</dbReference>
<dbReference type="InterPro" id="IPR036937">
    <property type="entry name" value="Adhesion_dom_fimbrial_sf"/>
</dbReference>
<evidence type="ECO:0000313" key="6">
    <source>
        <dbReference type="EMBL" id="KOC89160.1"/>
    </source>
</evidence>
<keyword evidence="2 4" id="KW-0732">Signal</keyword>
<feature type="domain" description="Fimbrial-type adhesion" evidence="5">
    <location>
        <begin position="198"/>
        <end position="343"/>
    </location>
</feature>
<dbReference type="EMBL" id="JRXF01000018">
    <property type="protein sequence ID" value="KOC93003.1"/>
    <property type="molecule type" value="Genomic_DNA"/>
</dbReference>
<evidence type="ECO:0000313" key="8">
    <source>
        <dbReference type="Proteomes" id="UP000036851"/>
    </source>
</evidence>
<evidence type="ECO:0000256" key="1">
    <source>
        <dbReference type="ARBA" id="ARBA00004561"/>
    </source>
</evidence>
<evidence type="ECO:0000256" key="3">
    <source>
        <dbReference type="ARBA" id="ARBA00023263"/>
    </source>
</evidence>
<dbReference type="PATRIC" id="fig|1560201.3.peg.2916"/>
<reference evidence="8 9" key="1">
    <citation type="journal article" date="2015" name="Int. J. Syst. Evol. Microbiol.">
        <title>Erwinia iniecta sp. nov., isolated from Russian wheat aphids (Diuraphis noxia).</title>
        <authorList>
            <person name="Campillo T."/>
            <person name="Luna E."/>
            <person name="Portier P."/>
            <person name="Fischer-Le Saux M."/>
            <person name="Lapitan N."/>
            <person name="Tisserat N.A."/>
            <person name="Leach J.E."/>
        </authorList>
    </citation>
    <scope>NUCLEOTIDE SEQUENCE [LARGE SCALE GENOMIC DNA]</scope>
    <source>
        <strain evidence="6 9">B120</strain>
        <strain evidence="7 8">B149</strain>
    </source>
</reference>
<dbReference type="InterPro" id="IPR008966">
    <property type="entry name" value="Adhesion_dom_sf"/>
</dbReference>